<organism evidence="1 2">
    <name type="scientific">Bambusicola thoracicus</name>
    <name type="common">Chinese bamboo-partridge</name>
    <name type="synonym">Perdix thoracica</name>
    <dbReference type="NCBI Taxonomy" id="9083"/>
    <lineage>
        <taxon>Eukaryota</taxon>
        <taxon>Metazoa</taxon>
        <taxon>Chordata</taxon>
        <taxon>Craniata</taxon>
        <taxon>Vertebrata</taxon>
        <taxon>Euteleostomi</taxon>
        <taxon>Archelosauria</taxon>
        <taxon>Archosauria</taxon>
        <taxon>Dinosauria</taxon>
        <taxon>Saurischia</taxon>
        <taxon>Theropoda</taxon>
        <taxon>Coelurosauria</taxon>
        <taxon>Aves</taxon>
        <taxon>Neognathae</taxon>
        <taxon>Galloanserae</taxon>
        <taxon>Galliformes</taxon>
        <taxon>Phasianidae</taxon>
        <taxon>Perdicinae</taxon>
        <taxon>Bambusicola</taxon>
    </lineage>
</organism>
<dbReference type="AlphaFoldDB" id="A0A2P4SMA4"/>
<dbReference type="EMBL" id="PPHD01035498">
    <property type="protein sequence ID" value="POI25245.1"/>
    <property type="molecule type" value="Genomic_DNA"/>
</dbReference>
<keyword evidence="2" id="KW-1185">Reference proteome</keyword>
<comment type="caution">
    <text evidence="1">The sequence shown here is derived from an EMBL/GenBank/DDBJ whole genome shotgun (WGS) entry which is preliminary data.</text>
</comment>
<proteinExistence type="predicted"/>
<reference evidence="1 2" key="1">
    <citation type="submission" date="2018-01" db="EMBL/GenBank/DDBJ databases">
        <title>Comparison of the Chinese Bamboo Partridge and Red Junglefowl genome sequences highlights the importance of demography in genome evolution.</title>
        <authorList>
            <person name="Tiley G.P."/>
            <person name="Kimball R.T."/>
            <person name="Braun E.L."/>
            <person name="Burleigh J.G."/>
        </authorList>
    </citation>
    <scope>NUCLEOTIDE SEQUENCE [LARGE SCALE GENOMIC DNA]</scope>
    <source>
        <strain evidence="1">RTK389</strain>
        <tissue evidence="1">Blood</tissue>
    </source>
</reference>
<dbReference type="Proteomes" id="UP000237246">
    <property type="component" value="Unassembled WGS sequence"/>
</dbReference>
<dbReference type="OrthoDB" id="9905203at2759"/>
<evidence type="ECO:0000313" key="1">
    <source>
        <dbReference type="EMBL" id="POI25245.1"/>
    </source>
</evidence>
<gene>
    <name evidence="1" type="ORF">CIB84_011004</name>
</gene>
<sequence>ERIKYSRDFLLELSSVSLSQKRPEFLPDHPIVLEKPVSVFFISGEAIKKHGWRFLVAI</sequence>
<accession>A0A2P4SMA4</accession>
<name>A0A2P4SMA4_BAMTH</name>
<feature type="non-terminal residue" evidence="1">
    <location>
        <position position="1"/>
    </location>
</feature>
<protein>
    <submittedName>
        <fullName evidence="1">Uncharacterized protein</fullName>
    </submittedName>
</protein>
<evidence type="ECO:0000313" key="2">
    <source>
        <dbReference type="Proteomes" id="UP000237246"/>
    </source>
</evidence>